<comment type="subunit">
    <text evidence="7">Tetramer of two alpha and two beta chains.</text>
</comment>
<dbReference type="Pfam" id="PF02186">
    <property type="entry name" value="TFIIE_beta"/>
    <property type="match status" value="1"/>
</dbReference>
<proteinExistence type="inferred from homology"/>
<sequence length="294" mass="33358">MSSKLGVNGTKRALAPPSPSPSNASNASHGTPSKRQKRADAANRIRDHATPTPAAAAAASQSTNFGEEMMTQLTYAVEFLKAKGEPKTLADILNHLTMQHHPEEAQSKFVKYLRRHHQINYLPHTEAIPKSVPAWRYGKYEFRAKIPGVVDKTSLLQYLQNKQDASKLDVKDLKDGWPDCDQAIRELESIHKIQVVRTKKDGHAKYIWRDQQELFNKVDPEFQVQWHRVKLPAADDMNKKLISVGIKPASEDPQLKVKETKSGKQKRKPNRTTKKVTNTHMQHLLKDYSHLKRG</sequence>
<evidence type="ECO:0000256" key="4">
    <source>
        <dbReference type="ARBA" id="ARBA00023163"/>
    </source>
</evidence>
<keyword evidence="2 7" id="KW-0805">Transcription regulation</keyword>
<evidence type="ECO:0000313" key="11">
    <source>
        <dbReference type="Proteomes" id="UP001392437"/>
    </source>
</evidence>
<comment type="subcellular location">
    <subcellularLocation>
        <location evidence="1 7">Nucleus</location>
    </subcellularLocation>
</comment>
<feature type="region of interest" description="Disordered" evidence="8">
    <location>
        <begin position="252"/>
        <end position="277"/>
    </location>
</feature>
<comment type="function">
    <text evidence="6 7">Recruits TFIIH to the initiation complex and stimulates the RNA polymerase II C-terminal domain kinase and DNA-dependent ATPase activities of TFIIH. Both TFIIH and TFIIE are required for promoter clearance by RNA polymerase.</text>
</comment>
<dbReference type="InterPro" id="IPR054600">
    <property type="entry name" value="TFA2_E-tether"/>
</dbReference>
<feature type="region of interest" description="Disordered" evidence="8">
    <location>
        <begin position="1"/>
        <end position="63"/>
    </location>
</feature>
<feature type="compositionally biased region" description="Basic and acidic residues" evidence="8">
    <location>
        <begin position="38"/>
        <end position="49"/>
    </location>
</feature>
<evidence type="ECO:0000256" key="2">
    <source>
        <dbReference type="ARBA" id="ARBA00023015"/>
    </source>
</evidence>
<dbReference type="GO" id="GO:0001097">
    <property type="term" value="F:TFIIH-class transcription factor complex binding"/>
    <property type="evidence" value="ECO:0007669"/>
    <property type="project" value="TreeGrafter"/>
</dbReference>
<feature type="compositionally biased region" description="Basic residues" evidence="8">
    <location>
        <begin position="263"/>
        <end position="274"/>
    </location>
</feature>
<dbReference type="PROSITE" id="PS51351">
    <property type="entry name" value="TFIIE_BETA_C"/>
    <property type="match status" value="1"/>
</dbReference>
<dbReference type="InterPro" id="IPR003166">
    <property type="entry name" value="TFIIE_bsu_DNA-bd"/>
</dbReference>
<dbReference type="AlphaFoldDB" id="A0AAW0R1K4"/>
<dbReference type="PANTHER" id="PTHR12716:SF8">
    <property type="entry name" value="TRANSCRIPTION INITIATION FACTOR IIE SUBUNIT BETA"/>
    <property type="match status" value="1"/>
</dbReference>
<organism evidence="10 11">
    <name type="scientific">Apiospora kogelbergensis</name>
    <dbReference type="NCBI Taxonomy" id="1337665"/>
    <lineage>
        <taxon>Eukaryota</taxon>
        <taxon>Fungi</taxon>
        <taxon>Dikarya</taxon>
        <taxon>Ascomycota</taxon>
        <taxon>Pezizomycotina</taxon>
        <taxon>Sordariomycetes</taxon>
        <taxon>Xylariomycetidae</taxon>
        <taxon>Amphisphaeriales</taxon>
        <taxon>Apiosporaceae</taxon>
        <taxon>Apiospora</taxon>
    </lineage>
</organism>
<comment type="caution">
    <text evidence="10">The sequence shown here is derived from an EMBL/GenBank/DDBJ whole genome shotgun (WGS) entry which is preliminary data.</text>
</comment>
<evidence type="ECO:0000259" key="9">
    <source>
        <dbReference type="PROSITE" id="PS51351"/>
    </source>
</evidence>
<protein>
    <recommendedName>
        <fullName evidence="7">Transcription initiation factor IIE subunit beta</fullName>
    </recommendedName>
</protein>
<evidence type="ECO:0000256" key="5">
    <source>
        <dbReference type="ARBA" id="ARBA00023242"/>
    </source>
</evidence>
<evidence type="ECO:0000256" key="3">
    <source>
        <dbReference type="ARBA" id="ARBA00023125"/>
    </source>
</evidence>
<dbReference type="InterPro" id="IPR016656">
    <property type="entry name" value="TFIIE-bsu"/>
</dbReference>
<evidence type="ECO:0000256" key="7">
    <source>
        <dbReference type="PIRNR" id="PIRNR016398"/>
    </source>
</evidence>
<dbReference type="Proteomes" id="UP001392437">
    <property type="component" value="Unassembled WGS sequence"/>
</dbReference>
<dbReference type="Pfam" id="PF22254">
    <property type="entry name" value="TFA2_E-tether"/>
    <property type="match status" value="1"/>
</dbReference>
<evidence type="ECO:0000256" key="1">
    <source>
        <dbReference type="ARBA" id="ARBA00004123"/>
    </source>
</evidence>
<dbReference type="PANTHER" id="PTHR12716">
    <property type="entry name" value="TRANSCRIPTION INITIATION FACTOR IIE, BETA SUBUNIT"/>
    <property type="match status" value="1"/>
</dbReference>
<comment type="similarity">
    <text evidence="7">Belongs to the TFIIE beta subunit family.</text>
</comment>
<dbReference type="GO" id="GO:0003677">
    <property type="term" value="F:DNA binding"/>
    <property type="evidence" value="ECO:0007669"/>
    <property type="project" value="UniProtKB-UniRule"/>
</dbReference>
<dbReference type="GO" id="GO:0006367">
    <property type="term" value="P:transcription initiation at RNA polymerase II promoter"/>
    <property type="evidence" value="ECO:0007669"/>
    <property type="project" value="UniProtKB-UniRule"/>
</dbReference>
<keyword evidence="5 7" id="KW-0539">Nucleus</keyword>
<name>A0AAW0R1K4_9PEZI</name>
<feature type="compositionally biased region" description="Basic and acidic residues" evidence="8">
    <location>
        <begin position="252"/>
        <end position="262"/>
    </location>
</feature>
<keyword evidence="4 7" id="KW-0804">Transcription</keyword>
<dbReference type="GO" id="GO:0005673">
    <property type="term" value="C:transcription factor TFIIE complex"/>
    <property type="evidence" value="ECO:0007669"/>
    <property type="project" value="UniProtKB-UniRule"/>
</dbReference>
<evidence type="ECO:0000256" key="6">
    <source>
        <dbReference type="ARBA" id="ARBA00025581"/>
    </source>
</evidence>
<reference evidence="10 11" key="1">
    <citation type="submission" date="2023-01" db="EMBL/GenBank/DDBJ databases">
        <title>Analysis of 21 Apiospora genomes using comparative genomics revels a genus with tremendous synthesis potential of carbohydrate active enzymes and secondary metabolites.</title>
        <authorList>
            <person name="Sorensen T."/>
        </authorList>
    </citation>
    <scope>NUCLEOTIDE SEQUENCE [LARGE SCALE GENOMIC DNA]</scope>
    <source>
        <strain evidence="10 11">CBS 117206</strain>
    </source>
</reference>
<keyword evidence="3 7" id="KW-0238">DNA-binding</keyword>
<dbReference type="InterPro" id="IPR040501">
    <property type="entry name" value="TFA2_Winged_2"/>
</dbReference>
<gene>
    <name evidence="10" type="ORF">PG999_005178</name>
</gene>
<dbReference type="Pfam" id="PF18121">
    <property type="entry name" value="TFA2_Winged_2"/>
    <property type="match status" value="1"/>
</dbReference>
<dbReference type="PIRSF" id="PIRSF016398">
    <property type="entry name" value="TFIIE-beta"/>
    <property type="match status" value="1"/>
</dbReference>
<evidence type="ECO:0000313" key="10">
    <source>
        <dbReference type="EMBL" id="KAK8121058.1"/>
    </source>
</evidence>
<dbReference type="EMBL" id="JAQQWP010000004">
    <property type="protein sequence ID" value="KAK8121058.1"/>
    <property type="molecule type" value="Genomic_DNA"/>
</dbReference>
<feature type="domain" description="TFIIE beta" evidence="9">
    <location>
        <begin position="58"/>
        <end position="149"/>
    </location>
</feature>
<evidence type="ECO:0000256" key="8">
    <source>
        <dbReference type="SAM" id="MobiDB-lite"/>
    </source>
</evidence>
<keyword evidence="11" id="KW-1185">Reference proteome</keyword>
<feature type="compositionally biased region" description="Low complexity" evidence="8">
    <location>
        <begin position="50"/>
        <end position="59"/>
    </location>
</feature>
<accession>A0AAW0R1K4</accession>